<feature type="region of interest" description="Disordered" evidence="3">
    <location>
        <begin position="165"/>
        <end position="186"/>
    </location>
</feature>
<dbReference type="Proteomes" id="UP000016923">
    <property type="component" value="Unassembled WGS sequence"/>
</dbReference>
<name>S3BU63_OPHP1</name>
<feature type="region of interest" description="Disordered" evidence="3">
    <location>
        <begin position="242"/>
        <end position="268"/>
    </location>
</feature>
<accession>S3BU63</accession>
<dbReference type="HOGENOM" id="CLU_013085_2_0_1"/>
<dbReference type="InterPro" id="IPR035719">
    <property type="entry name" value="Abp1_fungi_SH3_C1"/>
</dbReference>
<dbReference type="SMART" id="SM00326">
    <property type="entry name" value="SH3"/>
    <property type="match status" value="2"/>
</dbReference>
<dbReference type="PANTHER" id="PTHR10829:SF25">
    <property type="entry name" value="DREBRIN-LIKE PROTEIN"/>
    <property type="match status" value="1"/>
</dbReference>
<feature type="compositionally biased region" description="Polar residues" evidence="3">
    <location>
        <begin position="368"/>
        <end position="377"/>
    </location>
</feature>
<feature type="domain" description="SH3" evidence="4">
    <location>
        <begin position="765"/>
        <end position="823"/>
    </location>
</feature>
<sequence length="823" mass="85032">MTSLNLSINGPSIRSSYESVLNGPALSASSPNDARWALFSVQAPLINAFQQDGGNKESVLKVDSTGSGPLDDLIEDFSEGRIQFAFVRVLDPNSALPKYVLVAWCGGGVPERTKGYFTSHLNAVSKILHGYHVQITARSQDDLEIDAIMKKVADASGAKYSSSSAATSRSAAAPPPPKKPIVFTPTASSASSTSALVAARNRQAANVDDDGWGNDAPPVTRTQLEKVASAYKPVKVNMAELTKQRPEPAPRSANSAAPANNSDVIGGSYQPVGKIDIAAIRAAAKKPADDRPTTVKGAYEPIGKVDIAAIRAKAHRKPDDDDSSAAPPPAPAPAHAPAPVSVSRASQGFNDQSERITSLPKPKVANKFGSSASTFTGTKPIGGGSFDLAGPTSPKPVATVGAPGRSFADAAGKTPAQLWAEKKAAKEGGLSAAPITAQHTSPSTAPLGAQKSGAAGAGEGWKSTYKGKSWATVQTSSLGHGGVAENHTGASSEGAAHDERPTSPEGGESGGGISALRDRFKDTKPIVPGAPSVPSVNTAHNVPAIPTDRSAGYDDTDDYGPPPPVPVTSRPGVGAAAGVAAGAVAGVAAAGVIGGVQLPGLPSRSAPPPAPEEEEEEQQEEEEERPESPVRIAVPVARAPSPEPEPEPQYEPEPEPERAPSPPAPSGGAASGGPRAVIHYDYEKAEDNEIDLVEGDFVTNIDQVDDDWWMGTNSRGETGLFPSNYVEIVGDDEPEAEAPPAPAAAAHAPPPPPPAAEPEQEEAGGDGPWALAQYDYEAGEDNELSFPEGAKITGVEFPDDDWWFGHYQGQSGLFPSNYVEVQE</sequence>
<dbReference type="InterPro" id="IPR035718">
    <property type="entry name" value="Abp1_fungi_SH3_C2"/>
</dbReference>
<keyword evidence="7" id="KW-1185">Reference proteome</keyword>
<feature type="domain" description="SH3" evidence="4">
    <location>
        <begin position="671"/>
        <end position="731"/>
    </location>
</feature>
<evidence type="ECO:0000313" key="6">
    <source>
        <dbReference type="EMBL" id="EPE04789.1"/>
    </source>
</evidence>
<evidence type="ECO:0000256" key="2">
    <source>
        <dbReference type="PROSITE-ProRule" id="PRU00192"/>
    </source>
</evidence>
<evidence type="ECO:0000259" key="5">
    <source>
        <dbReference type="PROSITE" id="PS51263"/>
    </source>
</evidence>
<dbReference type="PRINTS" id="PR00452">
    <property type="entry name" value="SH3DOMAIN"/>
</dbReference>
<feature type="region of interest" description="Disordered" evidence="3">
    <location>
        <begin position="729"/>
        <end position="781"/>
    </location>
</feature>
<reference evidence="6 7" key="1">
    <citation type="journal article" date="2013" name="BMC Genomics">
        <title>The genome and transcriptome of the pine saprophyte Ophiostoma piceae, and a comparison with the bark beetle-associated pine pathogen Grosmannia clavigera.</title>
        <authorList>
            <person name="Haridas S."/>
            <person name="Wang Y."/>
            <person name="Lim L."/>
            <person name="Massoumi Alamouti S."/>
            <person name="Jackman S."/>
            <person name="Docking R."/>
            <person name="Robertson G."/>
            <person name="Birol I."/>
            <person name="Bohlmann J."/>
            <person name="Breuil C."/>
        </authorList>
    </citation>
    <scope>NUCLEOTIDE SEQUENCE [LARGE SCALE GENOMIC DNA]</scope>
    <source>
        <strain evidence="6 7">UAMH 11346</strain>
    </source>
</reference>
<dbReference type="SMART" id="SM00102">
    <property type="entry name" value="ADF"/>
    <property type="match status" value="1"/>
</dbReference>
<dbReference type="EMBL" id="KE148159">
    <property type="protein sequence ID" value="EPE04789.1"/>
    <property type="molecule type" value="Genomic_DNA"/>
</dbReference>
<feature type="region of interest" description="Disordered" evidence="3">
    <location>
        <begin position="313"/>
        <end position="398"/>
    </location>
</feature>
<dbReference type="VEuPathDB" id="FungiDB:F503_06338"/>
<dbReference type="Pfam" id="PF00018">
    <property type="entry name" value="SH3_1"/>
    <property type="match status" value="1"/>
</dbReference>
<evidence type="ECO:0000259" key="4">
    <source>
        <dbReference type="PROSITE" id="PS50002"/>
    </source>
</evidence>
<feature type="region of interest" description="Disordered" evidence="3">
    <location>
        <begin position="422"/>
        <end position="463"/>
    </location>
</feature>
<keyword evidence="1 2" id="KW-0728">SH3 domain</keyword>
<dbReference type="InterPro" id="IPR036028">
    <property type="entry name" value="SH3-like_dom_sf"/>
</dbReference>
<dbReference type="OMA" id="FKEPRGA"/>
<dbReference type="GO" id="GO:0030864">
    <property type="term" value="C:cortical actin cytoskeleton"/>
    <property type="evidence" value="ECO:0007669"/>
    <property type="project" value="TreeGrafter"/>
</dbReference>
<gene>
    <name evidence="6" type="ORF">F503_06338</name>
</gene>
<dbReference type="STRING" id="1262450.S3BU63"/>
<feature type="compositionally biased region" description="Acidic residues" evidence="3">
    <location>
        <begin position="611"/>
        <end position="625"/>
    </location>
</feature>
<dbReference type="PROSITE" id="PS51263">
    <property type="entry name" value="ADF_H"/>
    <property type="match status" value="1"/>
</dbReference>
<dbReference type="PROSITE" id="PS50002">
    <property type="entry name" value="SH3"/>
    <property type="match status" value="2"/>
</dbReference>
<dbReference type="InterPro" id="IPR002108">
    <property type="entry name" value="ADF-H"/>
</dbReference>
<feature type="domain" description="ADF-H" evidence="5">
    <location>
        <begin position="5"/>
        <end position="153"/>
    </location>
</feature>
<dbReference type="SUPFAM" id="SSF50044">
    <property type="entry name" value="SH3-domain"/>
    <property type="match status" value="2"/>
</dbReference>
<feature type="compositionally biased region" description="Pro residues" evidence="3">
    <location>
        <begin position="737"/>
        <end position="756"/>
    </location>
</feature>
<dbReference type="GO" id="GO:0030833">
    <property type="term" value="P:regulation of actin filament polymerization"/>
    <property type="evidence" value="ECO:0007669"/>
    <property type="project" value="TreeGrafter"/>
</dbReference>
<feature type="compositionally biased region" description="Acidic residues" evidence="3">
    <location>
        <begin position="644"/>
        <end position="654"/>
    </location>
</feature>
<protein>
    <submittedName>
        <fullName evidence="6">Amylase-binding protein</fullName>
    </submittedName>
</protein>
<proteinExistence type="predicted"/>
<dbReference type="InterPro" id="IPR029006">
    <property type="entry name" value="ADF-H/Gelsolin-like_dom_sf"/>
</dbReference>
<dbReference type="OrthoDB" id="5971719at2759"/>
<feature type="compositionally biased region" description="Low complexity" evidence="3">
    <location>
        <begin position="337"/>
        <end position="346"/>
    </location>
</feature>
<dbReference type="Gene3D" id="2.30.30.40">
    <property type="entry name" value="SH3 Domains"/>
    <property type="match status" value="2"/>
</dbReference>
<dbReference type="GO" id="GO:0005884">
    <property type="term" value="C:actin filament"/>
    <property type="evidence" value="ECO:0007669"/>
    <property type="project" value="TreeGrafter"/>
</dbReference>
<dbReference type="PRINTS" id="PR00499">
    <property type="entry name" value="P67PHOX"/>
</dbReference>
<dbReference type="GO" id="GO:0030427">
    <property type="term" value="C:site of polarized growth"/>
    <property type="evidence" value="ECO:0007669"/>
    <property type="project" value="TreeGrafter"/>
</dbReference>
<dbReference type="FunFam" id="2.30.30.40:FF:000242">
    <property type="entry name" value="Actin binding protein"/>
    <property type="match status" value="1"/>
</dbReference>
<dbReference type="GO" id="GO:0051015">
    <property type="term" value="F:actin filament binding"/>
    <property type="evidence" value="ECO:0007669"/>
    <property type="project" value="TreeGrafter"/>
</dbReference>
<dbReference type="Gene3D" id="3.40.20.10">
    <property type="entry name" value="Severin"/>
    <property type="match status" value="1"/>
</dbReference>
<dbReference type="FunFam" id="2.30.30.40:FF:000273">
    <property type="entry name" value="Actin binding protein"/>
    <property type="match status" value="1"/>
</dbReference>
<organism evidence="6 7">
    <name type="scientific">Ophiostoma piceae (strain UAMH 11346)</name>
    <name type="common">Sap stain fungus</name>
    <dbReference type="NCBI Taxonomy" id="1262450"/>
    <lineage>
        <taxon>Eukaryota</taxon>
        <taxon>Fungi</taxon>
        <taxon>Dikarya</taxon>
        <taxon>Ascomycota</taxon>
        <taxon>Pezizomycotina</taxon>
        <taxon>Sordariomycetes</taxon>
        <taxon>Sordariomycetidae</taxon>
        <taxon>Ophiostomatales</taxon>
        <taxon>Ophiostomataceae</taxon>
        <taxon>Ophiostoma</taxon>
    </lineage>
</organism>
<evidence type="ECO:0000256" key="3">
    <source>
        <dbReference type="SAM" id="MobiDB-lite"/>
    </source>
</evidence>
<dbReference type="FunFam" id="3.40.20.10:FF:000045">
    <property type="entry name" value="Actin binding protein, putative"/>
    <property type="match status" value="1"/>
</dbReference>
<dbReference type="Pfam" id="PF14604">
    <property type="entry name" value="SH3_9"/>
    <property type="match status" value="1"/>
</dbReference>
<feature type="compositionally biased region" description="Low complexity" evidence="3">
    <location>
        <begin position="250"/>
        <end position="262"/>
    </location>
</feature>
<dbReference type="CDD" id="cd11961">
    <property type="entry name" value="SH3_Abp1_fungi_C2"/>
    <property type="match status" value="1"/>
</dbReference>
<feature type="region of interest" description="Disordered" evidence="3">
    <location>
        <begin position="595"/>
        <end position="682"/>
    </location>
</feature>
<dbReference type="CDD" id="cd11281">
    <property type="entry name" value="ADF_drebrin_like"/>
    <property type="match status" value="1"/>
</dbReference>
<feature type="region of interest" description="Disordered" evidence="3">
    <location>
        <begin position="476"/>
        <end position="573"/>
    </location>
</feature>
<dbReference type="InterPro" id="IPR001452">
    <property type="entry name" value="SH3_domain"/>
</dbReference>
<dbReference type="CDD" id="cd11962">
    <property type="entry name" value="SH3_Abp1_fungi_C1"/>
    <property type="match status" value="1"/>
</dbReference>
<dbReference type="SUPFAM" id="SSF55753">
    <property type="entry name" value="Actin depolymerizing proteins"/>
    <property type="match status" value="1"/>
</dbReference>
<evidence type="ECO:0000256" key="1">
    <source>
        <dbReference type="ARBA" id="ARBA00022443"/>
    </source>
</evidence>
<dbReference type="Pfam" id="PF00241">
    <property type="entry name" value="Cofilin_ADF"/>
    <property type="match status" value="1"/>
</dbReference>
<feature type="compositionally biased region" description="Pro residues" evidence="3">
    <location>
        <begin position="326"/>
        <end position="336"/>
    </location>
</feature>
<evidence type="ECO:0000313" key="7">
    <source>
        <dbReference type="Proteomes" id="UP000016923"/>
    </source>
</evidence>
<dbReference type="PANTHER" id="PTHR10829">
    <property type="entry name" value="CORTACTIN AND DREBRIN"/>
    <property type="match status" value="1"/>
</dbReference>
<feature type="compositionally biased region" description="Low complexity" evidence="3">
    <location>
        <begin position="666"/>
        <end position="677"/>
    </location>
</feature>
<dbReference type="AlphaFoldDB" id="S3BU63"/>
<dbReference type="eggNOG" id="KOG3655">
    <property type="taxonomic scope" value="Eukaryota"/>
</dbReference>